<dbReference type="EMBL" id="JBEFKJ010000009">
    <property type="protein sequence ID" value="KAL2044215.1"/>
    <property type="molecule type" value="Genomic_DNA"/>
</dbReference>
<sequence>MLYGRHTFRFNDTPRGKWYYHWLTNSYCNECNDPETHCLNCQDRQSSYRDDNYGPYHDGRHYDIDYPYFLRSEIKNGPCTHVVNAPLSNVLFLSRWLSEIGEKNRFKIRHLQLCLSHAQTIRCVREKRFNEPNPVRIPNIKGIKRLEWVNTADDILPPSPDPECIETVDSARDELRKLKEDMESGYNTRAYVECSVPFTKKAVDQVDKAIRCHNLVSRMSTWNLPGRSPRASPCRYAAVWRNGRWDKAQ</sequence>
<evidence type="ECO:0000313" key="2">
    <source>
        <dbReference type="Proteomes" id="UP001590950"/>
    </source>
</evidence>
<protein>
    <submittedName>
        <fullName evidence="1">Uncharacterized protein</fullName>
    </submittedName>
</protein>
<reference evidence="1 2" key="1">
    <citation type="submission" date="2024-09" db="EMBL/GenBank/DDBJ databases">
        <title>Rethinking Asexuality: The Enigmatic Case of Functional Sexual Genes in Lepraria (Stereocaulaceae).</title>
        <authorList>
            <person name="Doellman M."/>
            <person name="Sun Y."/>
            <person name="Barcenas-Pena A."/>
            <person name="Lumbsch H.T."/>
            <person name="Grewe F."/>
        </authorList>
    </citation>
    <scope>NUCLEOTIDE SEQUENCE [LARGE SCALE GENOMIC DNA]</scope>
    <source>
        <strain evidence="1 2">Mercado 3170</strain>
    </source>
</reference>
<keyword evidence="2" id="KW-1185">Reference proteome</keyword>
<gene>
    <name evidence="1" type="ORF">N7G274_002920</name>
</gene>
<comment type="caution">
    <text evidence="1">The sequence shown here is derived from an EMBL/GenBank/DDBJ whole genome shotgun (WGS) entry which is preliminary data.</text>
</comment>
<accession>A0ABR4AFJ2</accession>
<dbReference type="Proteomes" id="UP001590950">
    <property type="component" value="Unassembled WGS sequence"/>
</dbReference>
<name>A0ABR4AFJ2_9LECA</name>
<organism evidence="1 2">
    <name type="scientific">Stereocaulon virgatum</name>
    <dbReference type="NCBI Taxonomy" id="373712"/>
    <lineage>
        <taxon>Eukaryota</taxon>
        <taxon>Fungi</taxon>
        <taxon>Dikarya</taxon>
        <taxon>Ascomycota</taxon>
        <taxon>Pezizomycotina</taxon>
        <taxon>Lecanoromycetes</taxon>
        <taxon>OSLEUM clade</taxon>
        <taxon>Lecanoromycetidae</taxon>
        <taxon>Lecanorales</taxon>
        <taxon>Lecanorineae</taxon>
        <taxon>Stereocaulaceae</taxon>
        <taxon>Stereocaulon</taxon>
    </lineage>
</organism>
<proteinExistence type="predicted"/>
<evidence type="ECO:0000313" key="1">
    <source>
        <dbReference type="EMBL" id="KAL2044215.1"/>
    </source>
</evidence>